<reference evidence="2" key="1">
    <citation type="submission" date="2022-03" db="EMBL/GenBank/DDBJ databases">
        <authorList>
            <person name="Alioto T."/>
            <person name="Alioto T."/>
            <person name="Gomez Garrido J."/>
        </authorList>
    </citation>
    <scope>NUCLEOTIDE SEQUENCE</scope>
</reference>
<sequence>MPGMVAATGESVGRAMLERAEEAQDRSYEKRGAGRPVWIQPKRHVPVALNYHPTLPHRRQQRRQPGGEQRRRAISWPPPAPVEADRHRVQRERQRSEEAPRTWKEGRSSRNSTARLEPELAREPGRKNTNAYA</sequence>
<organism evidence="2 3">
    <name type="scientific">Pelobates cultripes</name>
    <name type="common">Western spadefoot toad</name>
    <dbReference type="NCBI Taxonomy" id="61616"/>
    <lineage>
        <taxon>Eukaryota</taxon>
        <taxon>Metazoa</taxon>
        <taxon>Chordata</taxon>
        <taxon>Craniata</taxon>
        <taxon>Vertebrata</taxon>
        <taxon>Euteleostomi</taxon>
        <taxon>Amphibia</taxon>
        <taxon>Batrachia</taxon>
        <taxon>Anura</taxon>
        <taxon>Pelobatoidea</taxon>
        <taxon>Pelobatidae</taxon>
        <taxon>Pelobates</taxon>
    </lineage>
</organism>
<feature type="compositionally biased region" description="Basic and acidic residues" evidence="1">
    <location>
        <begin position="116"/>
        <end position="126"/>
    </location>
</feature>
<name>A0AAD1RHV6_PELCU</name>
<accession>A0AAD1RHV6</accession>
<evidence type="ECO:0000256" key="1">
    <source>
        <dbReference type="SAM" id="MobiDB-lite"/>
    </source>
</evidence>
<evidence type="ECO:0000313" key="2">
    <source>
        <dbReference type="EMBL" id="CAH2252251.1"/>
    </source>
</evidence>
<dbReference type="AlphaFoldDB" id="A0AAD1RHV6"/>
<protein>
    <submittedName>
        <fullName evidence="2">Uncharacterized protein</fullName>
    </submittedName>
</protein>
<dbReference type="EMBL" id="OW240913">
    <property type="protein sequence ID" value="CAH2252251.1"/>
    <property type="molecule type" value="Genomic_DNA"/>
</dbReference>
<gene>
    <name evidence="2" type="ORF">PECUL_23A049227</name>
</gene>
<feature type="compositionally biased region" description="Basic and acidic residues" evidence="1">
    <location>
        <begin position="83"/>
        <end position="108"/>
    </location>
</feature>
<dbReference type="Proteomes" id="UP001295444">
    <property type="component" value="Chromosome 02"/>
</dbReference>
<feature type="compositionally biased region" description="Basic and acidic residues" evidence="1">
    <location>
        <begin position="16"/>
        <end position="32"/>
    </location>
</feature>
<keyword evidence="3" id="KW-1185">Reference proteome</keyword>
<evidence type="ECO:0000313" key="3">
    <source>
        <dbReference type="Proteomes" id="UP001295444"/>
    </source>
</evidence>
<feature type="region of interest" description="Disordered" evidence="1">
    <location>
        <begin position="1"/>
        <end position="133"/>
    </location>
</feature>
<proteinExistence type="predicted"/>